<dbReference type="AlphaFoldDB" id="A0A4R7DZT5"/>
<comment type="caution">
    <text evidence="2">The sequence shown here is derived from an EMBL/GenBank/DDBJ whole genome shotgun (WGS) entry which is preliminary data.</text>
</comment>
<keyword evidence="1" id="KW-0812">Transmembrane</keyword>
<organism evidence="2 3">
    <name type="scientific">Halanaerobium congolense</name>
    <dbReference type="NCBI Taxonomy" id="54121"/>
    <lineage>
        <taxon>Bacteria</taxon>
        <taxon>Bacillati</taxon>
        <taxon>Bacillota</taxon>
        <taxon>Clostridia</taxon>
        <taxon>Halanaerobiales</taxon>
        <taxon>Halanaerobiaceae</taxon>
        <taxon>Halanaerobium</taxon>
    </lineage>
</organism>
<dbReference type="RefSeq" id="WP_133618269.1">
    <property type="nucleotide sequence ID" value="NZ_SOAA01000023.1"/>
</dbReference>
<feature type="transmembrane region" description="Helical" evidence="1">
    <location>
        <begin position="15"/>
        <end position="36"/>
    </location>
</feature>
<sequence>MNLIGELRQIIKTNFSTVILLISIAVLFKIIFYIFDQLSKFNKNESNIKMNFQLSNFYYKVSYLIFVIIGILLTMFAASTWF</sequence>
<keyword evidence="1" id="KW-1133">Transmembrane helix</keyword>
<accession>A0A4R7DZT5</accession>
<evidence type="ECO:0000313" key="3">
    <source>
        <dbReference type="Proteomes" id="UP000295758"/>
    </source>
</evidence>
<proteinExistence type="predicted"/>
<evidence type="ECO:0000313" key="2">
    <source>
        <dbReference type="EMBL" id="TDS28023.1"/>
    </source>
</evidence>
<name>A0A4R7DZT5_9FIRM</name>
<gene>
    <name evidence="2" type="ORF">BY453_1231</name>
</gene>
<keyword evidence="1" id="KW-0472">Membrane</keyword>
<dbReference type="Proteomes" id="UP000295758">
    <property type="component" value="Unassembled WGS sequence"/>
</dbReference>
<evidence type="ECO:0000256" key="1">
    <source>
        <dbReference type="SAM" id="Phobius"/>
    </source>
</evidence>
<protein>
    <submittedName>
        <fullName evidence="2">Uncharacterized protein</fullName>
    </submittedName>
</protein>
<feature type="transmembrane region" description="Helical" evidence="1">
    <location>
        <begin position="57"/>
        <end position="78"/>
    </location>
</feature>
<reference evidence="2 3" key="1">
    <citation type="submission" date="2019-03" db="EMBL/GenBank/DDBJ databases">
        <title>Deep subsurface shale carbon reservoir microbial communities from Ohio and West Virginia, USA.</title>
        <authorList>
            <person name="Wrighton K."/>
        </authorList>
    </citation>
    <scope>NUCLEOTIDE SEQUENCE [LARGE SCALE GENOMIC DNA]</scope>
    <source>
        <strain evidence="2 3">UTICA-S4D12</strain>
    </source>
</reference>
<dbReference type="EMBL" id="SOAA01000023">
    <property type="protein sequence ID" value="TDS28023.1"/>
    <property type="molecule type" value="Genomic_DNA"/>
</dbReference>